<dbReference type="SMART" id="SM00418">
    <property type="entry name" value="HTH_ARSR"/>
    <property type="match status" value="1"/>
</dbReference>
<organism evidence="7 8">
    <name type="scientific">Saccharopolyspora taberi</name>
    <dbReference type="NCBI Taxonomy" id="60895"/>
    <lineage>
        <taxon>Bacteria</taxon>
        <taxon>Bacillati</taxon>
        <taxon>Actinomycetota</taxon>
        <taxon>Actinomycetes</taxon>
        <taxon>Pseudonocardiales</taxon>
        <taxon>Pseudonocardiaceae</taxon>
        <taxon>Saccharopolyspora</taxon>
    </lineage>
</organism>
<keyword evidence="1" id="KW-0805">Transcription regulation</keyword>
<evidence type="ECO:0000256" key="2">
    <source>
        <dbReference type="ARBA" id="ARBA00023125"/>
    </source>
</evidence>
<dbReference type="Pfam" id="PF02909">
    <property type="entry name" value="TetR_C_1"/>
    <property type="match status" value="1"/>
</dbReference>
<dbReference type="InterPro" id="IPR036390">
    <property type="entry name" value="WH_DNA-bd_sf"/>
</dbReference>
<evidence type="ECO:0008006" key="9">
    <source>
        <dbReference type="Google" id="ProtNLM"/>
    </source>
</evidence>
<accession>A0ABN3VCX4</accession>
<reference evidence="7 8" key="1">
    <citation type="journal article" date="2019" name="Int. J. Syst. Evol. Microbiol.">
        <title>The Global Catalogue of Microorganisms (GCM) 10K type strain sequencing project: providing services to taxonomists for standard genome sequencing and annotation.</title>
        <authorList>
            <consortium name="The Broad Institute Genomics Platform"/>
            <consortium name="The Broad Institute Genome Sequencing Center for Infectious Disease"/>
            <person name="Wu L."/>
            <person name="Ma J."/>
        </authorList>
    </citation>
    <scope>NUCLEOTIDE SEQUENCE [LARGE SCALE GENOMIC DNA]</scope>
    <source>
        <strain evidence="7 8">JCM 9383</strain>
    </source>
</reference>
<dbReference type="InterPro" id="IPR001647">
    <property type="entry name" value="HTH_TetR"/>
</dbReference>
<name>A0ABN3VCX4_9PSEU</name>
<evidence type="ECO:0000256" key="3">
    <source>
        <dbReference type="ARBA" id="ARBA00023163"/>
    </source>
</evidence>
<dbReference type="Pfam" id="PF01022">
    <property type="entry name" value="HTH_5"/>
    <property type="match status" value="1"/>
</dbReference>
<dbReference type="PROSITE" id="PS50987">
    <property type="entry name" value="HTH_ARSR_2"/>
    <property type="match status" value="1"/>
</dbReference>
<keyword evidence="3" id="KW-0804">Transcription</keyword>
<evidence type="ECO:0000256" key="4">
    <source>
        <dbReference type="PROSITE-ProRule" id="PRU00335"/>
    </source>
</evidence>
<dbReference type="Gene3D" id="1.10.357.10">
    <property type="entry name" value="Tetracycline Repressor, domain 2"/>
    <property type="match status" value="1"/>
</dbReference>
<dbReference type="CDD" id="cd00090">
    <property type="entry name" value="HTH_ARSR"/>
    <property type="match status" value="1"/>
</dbReference>
<sequence>MPRRSPRGSSTGAGAVWLREPRATRQAPALTRDRIVAAAIDVLDRSGESGLSMRRPAESLDVNATSLYWHVSNRDDLLDLALDAVFGEIPLPRTRSSWREDLTAFMRGLRAALLAHPWSAVLAGSRPLIGPNALARSEFVYTALTSAGLRGADLADHLSTLHTDWDDHFDRSIRFLLDGLAVQRQCISLDRHILVKEYKAVDAFAVLADPTRRRILDQLRESDRTVGELVTALAVSQPTMSKHLKVLREAGFLSCQVSAQHRIYRIEPSAFRTLDAWLAPYRELWTRHLDALERHLDAKEQ</sequence>
<feature type="domain" description="HTH arsR-type" evidence="6">
    <location>
        <begin position="189"/>
        <end position="286"/>
    </location>
</feature>
<dbReference type="InterPro" id="IPR036388">
    <property type="entry name" value="WH-like_DNA-bd_sf"/>
</dbReference>
<feature type="DNA-binding region" description="H-T-H motif" evidence="4">
    <location>
        <begin position="52"/>
        <end position="71"/>
    </location>
</feature>
<evidence type="ECO:0000259" key="5">
    <source>
        <dbReference type="PROSITE" id="PS50977"/>
    </source>
</evidence>
<dbReference type="EMBL" id="BAAAUX010000014">
    <property type="protein sequence ID" value="GAA2792719.1"/>
    <property type="molecule type" value="Genomic_DNA"/>
</dbReference>
<evidence type="ECO:0000256" key="1">
    <source>
        <dbReference type="ARBA" id="ARBA00023015"/>
    </source>
</evidence>
<feature type="domain" description="HTH tetR-type" evidence="5">
    <location>
        <begin position="29"/>
        <end position="89"/>
    </location>
</feature>
<dbReference type="InterPro" id="IPR004111">
    <property type="entry name" value="Repressor_TetR_C"/>
</dbReference>
<evidence type="ECO:0000259" key="6">
    <source>
        <dbReference type="PROSITE" id="PS50987"/>
    </source>
</evidence>
<dbReference type="InterPro" id="IPR001845">
    <property type="entry name" value="HTH_ArsR_DNA-bd_dom"/>
</dbReference>
<evidence type="ECO:0000313" key="7">
    <source>
        <dbReference type="EMBL" id="GAA2792719.1"/>
    </source>
</evidence>
<dbReference type="SUPFAM" id="SSF46785">
    <property type="entry name" value="Winged helix' DNA-binding domain"/>
    <property type="match status" value="1"/>
</dbReference>
<protein>
    <recommendedName>
        <fullName evidence="9">Transcriptional regulator</fullName>
    </recommendedName>
</protein>
<dbReference type="InterPro" id="IPR009057">
    <property type="entry name" value="Homeodomain-like_sf"/>
</dbReference>
<dbReference type="InterPro" id="IPR051081">
    <property type="entry name" value="HTH_MetalResp_TranReg"/>
</dbReference>
<dbReference type="PANTHER" id="PTHR33154">
    <property type="entry name" value="TRANSCRIPTIONAL REGULATOR, ARSR FAMILY"/>
    <property type="match status" value="1"/>
</dbReference>
<keyword evidence="2 4" id="KW-0238">DNA-binding</keyword>
<evidence type="ECO:0000313" key="8">
    <source>
        <dbReference type="Proteomes" id="UP001500979"/>
    </source>
</evidence>
<dbReference type="Proteomes" id="UP001500979">
    <property type="component" value="Unassembled WGS sequence"/>
</dbReference>
<dbReference type="InterPro" id="IPR011991">
    <property type="entry name" value="ArsR-like_HTH"/>
</dbReference>
<dbReference type="Gene3D" id="1.10.10.10">
    <property type="entry name" value="Winged helix-like DNA-binding domain superfamily/Winged helix DNA-binding domain"/>
    <property type="match status" value="1"/>
</dbReference>
<dbReference type="PRINTS" id="PR00778">
    <property type="entry name" value="HTHARSR"/>
</dbReference>
<gene>
    <name evidence="7" type="ORF">GCM10010470_29410</name>
</gene>
<dbReference type="PANTHER" id="PTHR33154:SF33">
    <property type="entry name" value="TRANSCRIPTIONAL REPRESSOR SDPR"/>
    <property type="match status" value="1"/>
</dbReference>
<proteinExistence type="predicted"/>
<dbReference type="NCBIfam" id="NF033788">
    <property type="entry name" value="HTH_metalloreg"/>
    <property type="match status" value="1"/>
</dbReference>
<dbReference type="SUPFAM" id="SSF48498">
    <property type="entry name" value="Tetracyclin repressor-like, C-terminal domain"/>
    <property type="match status" value="1"/>
</dbReference>
<comment type="caution">
    <text evidence="7">The sequence shown here is derived from an EMBL/GenBank/DDBJ whole genome shotgun (WGS) entry which is preliminary data.</text>
</comment>
<dbReference type="PROSITE" id="PS50977">
    <property type="entry name" value="HTH_TETR_2"/>
    <property type="match status" value="1"/>
</dbReference>
<dbReference type="SUPFAM" id="SSF46689">
    <property type="entry name" value="Homeodomain-like"/>
    <property type="match status" value="1"/>
</dbReference>
<keyword evidence="8" id="KW-1185">Reference proteome</keyword>
<dbReference type="InterPro" id="IPR036271">
    <property type="entry name" value="Tet_transcr_reg_TetR-rel_C_sf"/>
</dbReference>